<protein>
    <recommendedName>
        <fullName evidence="1">GH141-like insertion domain-containing protein</fullName>
    </recommendedName>
</protein>
<dbReference type="Pfam" id="PF21231">
    <property type="entry name" value="GH141_M"/>
    <property type="match status" value="1"/>
</dbReference>
<dbReference type="PANTHER" id="PTHR36453:SF1">
    <property type="entry name" value="RIGHT HANDED BETA HELIX DOMAIN-CONTAINING PROTEIN"/>
    <property type="match status" value="1"/>
</dbReference>
<dbReference type="InterPro" id="IPR011050">
    <property type="entry name" value="Pectin_lyase_fold/virulence"/>
</dbReference>
<feature type="domain" description="GH141-like insertion" evidence="1">
    <location>
        <begin position="103"/>
        <end position="255"/>
    </location>
</feature>
<organism evidence="2">
    <name type="scientific">termite gut metagenome</name>
    <dbReference type="NCBI Taxonomy" id="433724"/>
    <lineage>
        <taxon>unclassified sequences</taxon>
        <taxon>metagenomes</taxon>
        <taxon>organismal metagenomes</taxon>
    </lineage>
</organism>
<name>A0A5J4SGQ4_9ZZZZ</name>
<dbReference type="Gene3D" id="2.160.20.10">
    <property type="entry name" value="Single-stranded right-handed beta-helix, Pectin lyase-like"/>
    <property type="match status" value="2"/>
</dbReference>
<dbReference type="PANTHER" id="PTHR36453">
    <property type="entry name" value="SECRETED PROTEIN-RELATED"/>
    <property type="match status" value="1"/>
</dbReference>
<dbReference type="EMBL" id="SNRY01000172">
    <property type="protein sequence ID" value="KAA6345394.1"/>
    <property type="molecule type" value="Genomic_DNA"/>
</dbReference>
<dbReference type="InterPro" id="IPR012334">
    <property type="entry name" value="Pectin_lyas_fold"/>
</dbReference>
<gene>
    <name evidence="2" type="ORF">EZS27_007034</name>
    <name evidence="3" type="ORF">EZS27_007037</name>
</gene>
<dbReference type="AlphaFoldDB" id="A0A5J4SGQ4"/>
<evidence type="ECO:0000313" key="3">
    <source>
        <dbReference type="EMBL" id="KAA6345397.1"/>
    </source>
</evidence>
<proteinExistence type="predicted"/>
<accession>A0A5J4SGQ4</accession>
<evidence type="ECO:0000259" key="1">
    <source>
        <dbReference type="Pfam" id="PF21231"/>
    </source>
</evidence>
<dbReference type="SUPFAM" id="SSF51126">
    <property type="entry name" value="Pectin lyase-like"/>
    <property type="match status" value="1"/>
</dbReference>
<dbReference type="InterPro" id="IPR048482">
    <property type="entry name" value="GH141_ins"/>
</dbReference>
<dbReference type="InterPro" id="IPR006626">
    <property type="entry name" value="PbH1"/>
</dbReference>
<reference evidence="2" key="1">
    <citation type="submission" date="2019-03" db="EMBL/GenBank/DDBJ databases">
        <title>Single cell metagenomics reveals metabolic interactions within the superorganism composed of flagellate Streblomastix strix and complex community of Bacteroidetes bacteria on its surface.</title>
        <authorList>
            <person name="Treitli S.C."/>
            <person name="Kolisko M."/>
            <person name="Husnik F."/>
            <person name="Keeling P."/>
            <person name="Hampl V."/>
        </authorList>
    </citation>
    <scope>NUCLEOTIDE SEQUENCE</scope>
    <source>
        <strain evidence="2">STM</strain>
    </source>
</reference>
<dbReference type="EMBL" id="SNRY01000172">
    <property type="protein sequence ID" value="KAA6345397.1"/>
    <property type="molecule type" value="Genomic_DNA"/>
</dbReference>
<sequence length="596" mass="67394">MYGAEIYVSTKGKDTDTGTKDSPKATLHAAIREARELRRLSKMGENEAVRIIMAGGVYSLYEPVFIRPEDSGTKSSPTIIEAAIDEKPVLSGGIQICGWKKTGKYWTADIPTFNGNRVQFRQLWIDGRKATRARNVSDFEKMDRIISNDKKNKILWIPASAVKGLEKAENPELVIHQMWAIANLRIKSIKIEGDSAGISFHNPEARIQFEHPWPQPMVKKGFNSAFYLTNAIELLNEPGEWFHDISTNKIYYMPRQGEDMKTIQAIIPVMETLVEITGTLDRPVKHIQFKGIGFEYTTWIRPSEKGHIPLQAGMYLLDGYKLYPPGVPGNFNKSIENQAWIGRPPAGVIVQAARHIRFETCSFKHLGACGLDFLYGTRYDVVEGCVFRDIVGNGIQIGKISDTGMETHLAYDPSDEREICSHQTISNNYITDVTNEDWGCVGICAGFVKDIDISHNEISEIAYTGISLGWGWTKTVNCMRNNHIHGNYIHHYGKHMYDVAGIYTLSAQSKSYITENVVEEIYKPSYAHDPNHWFYLYTDEGSSFIEVKNNWTPEEKFLQNANGPGNTWENNGPMVANSIKNNAGIEKKYQWIKQSE</sequence>
<dbReference type="SMART" id="SM00710">
    <property type="entry name" value="PbH1"/>
    <property type="match status" value="5"/>
</dbReference>
<comment type="caution">
    <text evidence="2">The sequence shown here is derived from an EMBL/GenBank/DDBJ whole genome shotgun (WGS) entry which is preliminary data.</text>
</comment>
<evidence type="ECO:0000313" key="2">
    <source>
        <dbReference type="EMBL" id="KAA6345394.1"/>
    </source>
</evidence>